<dbReference type="Gramene" id="OIW11871">
    <property type="protein sequence ID" value="OIW11871"/>
    <property type="gene ID" value="TanjilG_25784"/>
</dbReference>
<evidence type="ECO:0000313" key="3">
    <source>
        <dbReference type="Proteomes" id="UP000188354"/>
    </source>
</evidence>
<gene>
    <name evidence="2" type="ORF">TanjilG_25784</name>
</gene>
<reference evidence="2 3" key="1">
    <citation type="journal article" date="2017" name="Plant Biotechnol. J.">
        <title>A comprehensive draft genome sequence for lupin (Lupinus angustifolius), an emerging health food: insights into plant-microbe interactions and legume evolution.</title>
        <authorList>
            <person name="Hane J.K."/>
            <person name="Ming Y."/>
            <person name="Kamphuis L.G."/>
            <person name="Nelson M.N."/>
            <person name="Garg G."/>
            <person name="Atkins C.A."/>
            <person name="Bayer P.E."/>
            <person name="Bravo A."/>
            <person name="Bringans S."/>
            <person name="Cannon S."/>
            <person name="Edwards D."/>
            <person name="Foley R."/>
            <person name="Gao L.L."/>
            <person name="Harrison M.J."/>
            <person name="Huang W."/>
            <person name="Hurgobin B."/>
            <person name="Li S."/>
            <person name="Liu C.W."/>
            <person name="McGrath A."/>
            <person name="Morahan G."/>
            <person name="Murray J."/>
            <person name="Weller J."/>
            <person name="Jian J."/>
            <person name="Singh K.B."/>
        </authorList>
    </citation>
    <scope>NUCLEOTIDE SEQUENCE [LARGE SCALE GENOMIC DNA]</scope>
    <source>
        <strain evidence="3">cv. Tanjil</strain>
        <tissue evidence="2">Whole plant</tissue>
    </source>
</reference>
<keyword evidence="3" id="KW-1185">Reference proteome</keyword>
<dbReference type="EMBL" id="CM007365">
    <property type="protein sequence ID" value="OIW11871.1"/>
    <property type="molecule type" value="Genomic_DNA"/>
</dbReference>
<accession>A0A1J7HG91</accession>
<proteinExistence type="predicted"/>
<evidence type="ECO:0000313" key="2">
    <source>
        <dbReference type="EMBL" id="OIW11871.1"/>
    </source>
</evidence>
<organism evidence="2 3">
    <name type="scientific">Lupinus angustifolius</name>
    <name type="common">Narrow-leaved blue lupine</name>
    <dbReference type="NCBI Taxonomy" id="3871"/>
    <lineage>
        <taxon>Eukaryota</taxon>
        <taxon>Viridiplantae</taxon>
        <taxon>Streptophyta</taxon>
        <taxon>Embryophyta</taxon>
        <taxon>Tracheophyta</taxon>
        <taxon>Spermatophyta</taxon>
        <taxon>Magnoliopsida</taxon>
        <taxon>eudicotyledons</taxon>
        <taxon>Gunneridae</taxon>
        <taxon>Pentapetalae</taxon>
        <taxon>rosids</taxon>
        <taxon>fabids</taxon>
        <taxon>Fabales</taxon>
        <taxon>Fabaceae</taxon>
        <taxon>Papilionoideae</taxon>
        <taxon>50 kb inversion clade</taxon>
        <taxon>genistoids sensu lato</taxon>
        <taxon>core genistoids</taxon>
        <taxon>Genisteae</taxon>
        <taxon>Lupinus</taxon>
    </lineage>
</organism>
<evidence type="ECO:0000256" key="1">
    <source>
        <dbReference type="SAM" id="MobiDB-lite"/>
    </source>
</evidence>
<dbReference type="Proteomes" id="UP000188354">
    <property type="component" value="Chromosome LG05"/>
</dbReference>
<feature type="region of interest" description="Disordered" evidence="1">
    <location>
        <begin position="1"/>
        <end position="21"/>
    </location>
</feature>
<protein>
    <submittedName>
        <fullName evidence="2">Uncharacterized protein</fullName>
    </submittedName>
</protein>
<name>A0A1J7HG91_LUPAN</name>
<sequence length="80" mass="8805">MGNDEEDELGGGTVGNCSRTVWPTCAGSQEKQVWSGQHGSAPSGLDLRLSHLRLQPLPLNLLLSRPEADRLKSIQIRRRN</sequence>
<dbReference type="AlphaFoldDB" id="A0A1J7HG91"/>